<dbReference type="EMBL" id="LPXN01000176">
    <property type="protein sequence ID" value="KZC97664.1"/>
    <property type="molecule type" value="Genomic_DNA"/>
</dbReference>
<accession>A0A154V8U9</accession>
<gene>
    <name evidence="2" type="ORF">AUP43_15020</name>
</gene>
<feature type="region of interest" description="Disordered" evidence="1">
    <location>
        <begin position="23"/>
        <end position="81"/>
    </location>
</feature>
<evidence type="ECO:0000256" key="1">
    <source>
        <dbReference type="SAM" id="MobiDB-lite"/>
    </source>
</evidence>
<protein>
    <submittedName>
        <fullName evidence="2">Uncharacterized protein</fullName>
    </submittedName>
</protein>
<evidence type="ECO:0000313" key="2">
    <source>
        <dbReference type="EMBL" id="KZC97664.1"/>
    </source>
</evidence>
<comment type="caution">
    <text evidence="2">The sequence shown here is derived from an EMBL/GenBank/DDBJ whole genome shotgun (WGS) entry which is preliminary data.</text>
</comment>
<dbReference type="STRING" id="580166.AUP43_15020"/>
<proteinExistence type="predicted"/>
<feature type="compositionally biased region" description="Basic residues" evidence="1">
    <location>
        <begin position="40"/>
        <end position="70"/>
    </location>
</feature>
<reference evidence="2 3" key="1">
    <citation type="submission" date="2015-12" db="EMBL/GenBank/DDBJ databases">
        <title>Genome sequence of Oceanibaculum pacificum MCCC 1A02656.</title>
        <authorList>
            <person name="Lu L."/>
            <person name="Lai Q."/>
            <person name="Shao Z."/>
            <person name="Qian P."/>
        </authorList>
    </citation>
    <scope>NUCLEOTIDE SEQUENCE [LARGE SCALE GENOMIC DNA]</scope>
    <source>
        <strain evidence="2 3">MCCC 1A02656</strain>
    </source>
</reference>
<dbReference type="AlphaFoldDB" id="A0A154V8U9"/>
<dbReference type="Proteomes" id="UP000076400">
    <property type="component" value="Unassembled WGS sequence"/>
</dbReference>
<feature type="compositionally biased region" description="Low complexity" evidence="1">
    <location>
        <begin position="71"/>
        <end position="81"/>
    </location>
</feature>
<evidence type="ECO:0000313" key="3">
    <source>
        <dbReference type="Proteomes" id="UP000076400"/>
    </source>
</evidence>
<organism evidence="2 3">
    <name type="scientific">Oceanibaculum pacificum</name>
    <dbReference type="NCBI Taxonomy" id="580166"/>
    <lineage>
        <taxon>Bacteria</taxon>
        <taxon>Pseudomonadati</taxon>
        <taxon>Pseudomonadota</taxon>
        <taxon>Alphaproteobacteria</taxon>
        <taxon>Rhodospirillales</taxon>
        <taxon>Oceanibaculaceae</taxon>
        <taxon>Oceanibaculum</taxon>
    </lineage>
</organism>
<keyword evidence="3" id="KW-1185">Reference proteome</keyword>
<sequence>MLVKLGLAAGIAYAAPTLLNLNAAHASPGSRGSKGSRGSRGSRGHHHGPHHGHRKGPPHGHRHHYRHSHLRGSWGSRPSRGRYFYRDRAISYGEWLELRIRL</sequence>
<name>A0A154V8U9_9PROT</name>